<accession>M4BBL7</accession>
<keyword evidence="2" id="KW-1185">Reference proteome</keyword>
<dbReference type="VEuPathDB" id="FungiDB:HpaG803680"/>
<reference evidence="2" key="1">
    <citation type="journal article" date="2010" name="Science">
        <title>Signatures of adaptation to obligate biotrophy in the Hyaloperonospora arabidopsidis genome.</title>
        <authorList>
            <person name="Baxter L."/>
            <person name="Tripathy S."/>
            <person name="Ishaque N."/>
            <person name="Boot N."/>
            <person name="Cabral A."/>
            <person name="Kemen E."/>
            <person name="Thines M."/>
            <person name="Ah-Fong A."/>
            <person name="Anderson R."/>
            <person name="Badejoko W."/>
            <person name="Bittner-Eddy P."/>
            <person name="Boore J.L."/>
            <person name="Chibucos M.C."/>
            <person name="Coates M."/>
            <person name="Dehal P."/>
            <person name="Delehaunty K."/>
            <person name="Dong S."/>
            <person name="Downton P."/>
            <person name="Dumas B."/>
            <person name="Fabro G."/>
            <person name="Fronick C."/>
            <person name="Fuerstenberg S.I."/>
            <person name="Fulton L."/>
            <person name="Gaulin E."/>
            <person name="Govers F."/>
            <person name="Hughes L."/>
            <person name="Humphray S."/>
            <person name="Jiang R.H."/>
            <person name="Judelson H."/>
            <person name="Kamoun S."/>
            <person name="Kyung K."/>
            <person name="Meijer H."/>
            <person name="Minx P."/>
            <person name="Morris P."/>
            <person name="Nelson J."/>
            <person name="Phuntumart V."/>
            <person name="Qutob D."/>
            <person name="Rehmany A."/>
            <person name="Rougon-Cardoso A."/>
            <person name="Ryden P."/>
            <person name="Torto-Alalibo T."/>
            <person name="Studholme D."/>
            <person name="Wang Y."/>
            <person name="Win J."/>
            <person name="Wood J."/>
            <person name="Clifton S.W."/>
            <person name="Rogers J."/>
            <person name="Van den Ackerveken G."/>
            <person name="Jones J.D."/>
            <person name="McDowell J.M."/>
            <person name="Beynon J."/>
            <person name="Tyler B.M."/>
        </authorList>
    </citation>
    <scope>NUCLEOTIDE SEQUENCE [LARGE SCALE GENOMIC DNA]</scope>
    <source>
        <strain evidence="2">Emoy2</strain>
    </source>
</reference>
<organism evidence="1 2">
    <name type="scientific">Hyaloperonospora arabidopsidis (strain Emoy2)</name>
    <name type="common">Downy mildew agent</name>
    <name type="synonym">Peronospora arabidopsidis</name>
    <dbReference type="NCBI Taxonomy" id="559515"/>
    <lineage>
        <taxon>Eukaryota</taxon>
        <taxon>Sar</taxon>
        <taxon>Stramenopiles</taxon>
        <taxon>Oomycota</taxon>
        <taxon>Peronosporomycetes</taxon>
        <taxon>Peronosporales</taxon>
        <taxon>Peronosporaceae</taxon>
        <taxon>Hyaloperonospora</taxon>
    </lineage>
</organism>
<protein>
    <submittedName>
        <fullName evidence="1">Uncharacterized protein</fullName>
    </submittedName>
</protein>
<dbReference type="EnsemblProtists" id="HpaT803680">
    <property type="protein sequence ID" value="HpaP803680"/>
    <property type="gene ID" value="HpaG803680"/>
</dbReference>
<dbReference type="HOGENOM" id="CLU_1655534_0_0_1"/>
<dbReference type="InParanoid" id="M4BBL7"/>
<reference evidence="1" key="2">
    <citation type="submission" date="2015-06" db="UniProtKB">
        <authorList>
            <consortium name="EnsemblProtists"/>
        </authorList>
    </citation>
    <scope>IDENTIFICATION</scope>
    <source>
        <strain evidence="1">Emoy2</strain>
    </source>
</reference>
<dbReference type="Proteomes" id="UP000011713">
    <property type="component" value="Unassembled WGS sequence"/>
</dbReference>
<dbReference type="EMBL" id="JH598105">
    <property type="status" value="NOT_ANNOTATED_CDS"/>
    <property type="molecule type" value="Genomic_DNA"/>
</dbReference>
<sequence>MPHLVPGHICPQLGESGTFQIDKNFSHRSDTTNSARLCGCDGWSVVAEPSDEPHVLAATMQRRLRTENDVLMLRREYIQGSLQHSNPTRCTKAVSAEVFLLSVSSPTFLYRSYFSKGVAIPIGDAYANWCYSMGHRPGVGEHSLATAAPLQLPWTSSGNC</sequence>
<dbReference type="AlphaFoldDB" id="M4BBL7"/>
<name>M4BBL7_HYAAE</name>
<proteinExistence type="predicted"/>
<evidence type="ECO:0000313" key="2">
    <source>
        <dbReference type="Proteomes" id="UP000011713"/>
    </source>
</evidence>
<evidence type="ECO:0000313" key="1">
    <source>
        <dbReference type="EnsemblProtists" id="HpaP803680"/>
    </source>
</evidence>